<dbReference type="RefSeq" id="WP_166948846.1">
    <property type="nucleotide sequence ID" value="NZ_JAARLZ010000006.1"/>
</dbReference>
<dbReference type="InterPro" id="IPR037066">
    <property type="entry name" value="Plug_dom_sf"/>
</dbReference>
<evidence type="ECO:0000313" key="14">
    <source>
        <dbReference type="Proteomes" id="UP000490980"/>
    </source>
</evidence>
<keyword evidence="14" id="KW-1185">Reference proteome</keyword>
<feature type="signal peptide" evidence="10">
    <location>
        <begin position="1"/>
        <end position="21"/>
    </location>
</feature>
<evidence type="ECO:0000256" key="3">
    <source>
        <dbReference type="ARBA" id="ARBA00022452"/>
    </source>
</evidence>
<evidence type="ECO:0000313" key="13">
    <source>
        <dbReference type="EMBL" id="NII07179.1"/>
    </source>
</evidence>
<evidence type="ECO:0000256" key="1">
    <source>
        <dbReference type="ARBA" id="ARBA00004571"/>
    </source>
</evidence>
<dbReference type="Proteomes" id="UP000490980">
    <property type="component" value="Unassembled WGS sequence"/>
</dbReference>
<dbReference type="InterPro" id="IPR036942">
    <property type="entry name" value="Beta-barrel_TonB_sf"/>
</dbReference>
<dbReference type="AlphaFoldDB" id="A0A7X5UBC4"/>
<organism evidence="13 14">
    <name type="scientific">Luteibacter anthropi</name>
    <dbReference type="NCBI Taxonomy" id="564369"/>
    <lineage>
        <taxon>Bacteria</taxon>
        <taxon>Pseudomonadati</taxon>
        <taxon>Pseudomonadota</taxon>
        <taxon>Gammaproteobacteria</taxon>
        <taxon>Lysobacterales</taxon>
        <taxon>Rhodanobacteraceae</taxon>
        <taxon>Luteibacter</taxon>
    </lineage>
</organism>
<dbReference type="PANTHER" id="PTHR47234">
    <property type="match status" value="1"/>
</dbReference>
<dbReference type="Gene3D" id="2.40.170.20">
    <property type="entry name" value="TonB-dependent receptor, beta-barrel domain"/>
    <property type="match status" value="1"/>
</dbReference>
<evidence type="ECO:0000256" key="8">
    <source>
        <dbReference type="PROSITE-ProRule" id="PRU01360"/>
    </source>
</evidence>
<protein>
    <submittedName>
        <fullName evidence="13">TonB-dependent receptor</fullName>
    </submittedName>
</protein>
<keyword evidence="13" id="KW-0675">Receptor</keyword>
<accession>A0A7X5UBC4</accession>
<dbReference type="InterPro" id="IPR039426">
    <property type="entry name" value="TonB-dep_rcpt-like"/>
</dbReference>
<dbReference type="Gene3D" id="2.170.130.10">
    <property type="entry name" value="TonB-dependent receptor, plug domain"/>
    <property type="match status" value="1"/>
</dbReference>
<proteinExistence type="inferred from homology"/>
<feature type="chain" id="PRO_5030803874" evidence="10">
    <location>
        <begin position="22"/>
        <end position="941"/>
    </location>
</feature>
<dbReference type="Pfam" id="PF07715">
    <property type="entry name" value="Plug"/>
    <property type="match status" value="1"/>
</dbReference>
<keyword evidence="6 8" id="KW-0472">Membrane</keyword>
<dbReference type="PANTHER" id="PTHR47234:SF1">
    <property type="entry name" value="TONB-DEPENDENT RECEPTOR"/>
    <property type="match status" value="1"/>
</dbReference>
<sequence>MKLKTLSLVVASLLLVPSAHALQTVASDASGSASKDEQAGDKTVKIKGKAAGDDAAHATKMQAVTVTGSLIPRAQIEGPSPSVTITAKDIEQKGFGSTFDALRALPIANGSVQDGQFTGGYTPGAKTVSLLGLPPEYTLTLLNGRPMASYPLAYNGGTNITDIANIPVGLIDHIDVLTGGQSSVYGSSAIAGVVNIVLKDHIEGTHVNFRMGGYSDGGGENQRLQINSGTRWGDLDISGGIQLEKQTPVWAYQRDYIDSYYDDPTGKGVVPSRTFLRQELGNNKHYVDPGAATCNNLSYLYGNTTAYSYRSGAGLGHYCGTPNNVSYTTLSNKETDLNGAMFLRYHFTPETELYSDILYSYSNPTYSGGSPSWNQTFYNQTSGHYETWQRIFGPEEVGLDAKDQHVFTHSYNFTLGGKGPLFDTGFDYDIYSNRSQTSLVRKSTDFLAKNGVDDYYLGPQLGTDASGYPIFAPNLDRLYVPVDRAQYNSFSALNRAASQSWNQSFSITLTNPSLFQLPAGDVGMAVIAQRGHEHFQNRSASELADEGYFRGQTGSTVAKGSRDSTAFGTEFQVPLLDKLTANVSGRWDKYNYAGQGNGKLTYKLGLEYRPLDTLLLRGSYATAFRAPNMFNLFSAHSSGYTTNTDYYQCRLAGFNSSSYNDCPQSGLAVLSTSSGNTKLKDITAKSFTYGFVWSTPDNALSWSVDYNAVVIKNEVRTLGTDEILTTEANCRLGTSENGQTGYDISSPTCQEVLGEVSRRPSTDPIAPNAVLGVSTYPINVASERQTGIQSQVDYRWRAGRFGDFVLGVSYYDALTHTDKEKEGDPTQNYLCCANSNEFKSRVSGNLTWSIGSWSSTIYGQRDGQMWNHIGTAKNLPPWIRWNGSTTFRFNPMASITFSANNIFNKRPPKDITNGDWPYFDVTNYNALGRELWVQMNLDFGI</sequence>
<keyword evidence="3 8" id="KW-1134">Transmembrane beta strand</keyword>
<keyword evidence="7 8" id="KW-0998">Cell outer membrane</keyword>
<evidence type="ECO:0000256" key="5">
    <source>
        <dbReference type="ARBA" id="ARBA00023077"/>
    </source>
</evidence>
<feature type="domain" description="TonB-dependent receptor-like beta-barrel" evidence="11">
    <location>
        <begin position="365"/>
        <end position="902"/>
    </location>
</feature>
<keyword evidence="5 9" id="KW-0798">TonB box</keyword>
<comment type="caution">
    <text evidence="13">The sequence shown here is derived from an EMBL/GenBank/DDBJ whole genome shotgun (WGS) entry which is preliminary data.</text>
</comment>
<evidence type="ECO:0000256" key="7">
    <source>
        <dbReference type="ARBA" id="ARBA00023237"/>
    </source>
</evidence>
<keyword evidence="4 8" id="KW-0812">Transmembrane</keyword>
<dbReference type="InterPro" id="IPR000531">
    <property type="entry name" value="Beta-barrel_TonB"/>
</dbReference>
<feature type="domain" description="TonB-dependent receptor plug" evidence="12">
    <location>
        <begin position="77"/>
        <end position="193"/>
    </location>
</feature>
<evidence type="ECO:0000259" key="11">
    <source>
        <dbReference type="Pfam" id="PF00593"/>
    </source>
</evidence>
<evidence type="ECO:0000259" key="12">
    <source>
        <dbReference type="Pfam" id="PF07715"/>
    </source>
</evidence>
<gene>
    <name evidence="13" type="ORF">HBF25_12370</name>
</gene>
<keyword evidence="2 8" id="KW-0813">Transport</keyword>
<evidence type="ECO:0000256" key="4">
    <source>
        <dbReference type="ARBA" id="ARBA00022692"/>
    </source>
</evidence>
<name>A0A7X5UBC4_9GAMM</name>
<dbReference type="SUPFAM" id="SSF56935">
    <property type="entry name" value="Porins"/>
    <property type="match status" value="1"/>
</dbReference>
<evidence type="ECO:0000256" key="9">
    <source>
        <dbReference type="RuleBase" id="RU003357"/>
    </source>
</evidence>
<evidence type="ECO:0000256" key="2">
    <source>
        <dbReference type="ARBA" id="ARBA00022448"/>
    </source>
</evidence>
<dbReference type="InterPro" id="IPR012910">
    <property type="entry name" value="Plug_dom"/>
</dbReference>
<dbReference type="GO" id="GO:0009279">
    <property type="term" value="C:cell outer membrane"/>
    <property type="evidence" value="ECO:0007669"/>
    <property type="project" value="UniProtKB-SubCell"/>
</dbReference>
<comment type="subcellular location">
    <subcellularLocation>
        <location evidence="1 8">Cell outer membrane</location>
        <topology evidence="1 8">Multi-pass membrane protein</topology>
    </subcellularLocation>
</comment>
<dbReference type="PROSITE" id="PS52016">
    <property type="entry name" value="TONB_DEPENDENT_REC_3"/>
    <property type="match status" value="1"/>
</dbReference>
<keyword evidence="10" id="KW-0732">Signal</keyword>
<dbReference type="Pfam" id="PF00593">
    <property type="entry name" value="TonB_dep_Rec_b-barrel"/>
    <property type="match status" value="1"/>
</dbReference>
<evidence type="ECO:0000256" key="6">
    <source>
        <dbReference type="ARBA" id="ARBA00023136"/>
    </source>
</evidence>
<evidence type="ECO:0000256" key="10">
    <source>
        <dbReference type="SAM" id="SignalP"/>
    </source>
</evidence>
<reference evidence="13 14" key="1">
    <citation type="submission" date="2020-03" db="EMBL/GenBank/DDBJ databases">
        <authorList>
            <person name="Lai Q."/>
        </authorList>
    </citation>
    <scope>NUCLEOTIDE SEQUENCE [LARGE SCALE GENOMIC DNA]</scope>
    <source>
        <strain evidence="13 14">CCUG 25036</strain>
    </source>
</reference>
<dbReference type="EMBL" id="JAARLZ010000006">
    <property type="protein sequence ID" value="NII07179.1"/>
    <property type="molecule type" value="Genomic_DNA"/>
</dbReference>
<comment type="similarity">
    <text evidence="8 9">Belongs to the TonB-dependent receptor family.</text>
</comment>